<dbReference type="RefSeq" id="WP_235324215.1">
    <property type="nucleotide sequence ID" value="NZ_JAFBIT010000003.1"/>
</dbReference>
<organism evidence="3 4">
    <name type="scientific">Anaeromassilibacillus senegalensis</name>
    <dbReference type="NCBI Taxonomy" id="1673717"/>
    <lineage>
        <taxon>Bacteria</taxon>
        <taxon>Bacillati</taxon>
        <taxon>Bacillota</taxon>
        <taxon>Clostridia</taxon>
        <taxon>Eubacteriales</taxon>
        <taxon>Acutalibacteraceae</taxon>
        <taxon>Anaeromassilibacillus</taxon>
    </lineage>
</organism>
<evidence type="ECO:0000259" key="2">
    <source>
        <dbReference type="Pfam" id="PF14317"/>
    </source>
</evidence>
<keyword evidence="1" id="KW-0472">Membrane</keyword>
<keyword evidence="1" id="KW-0812">Transmembrane</keyword>
<feature type="domain" description="YcxB-like C-terminal" evidence="2">
    <location>
        <begin position="94"/>
        <end position="153"/>
    </location>
</feature>
<evidence type="ECO:0000313" key="4">
    <source>
        <dbReference type="Proteomes" id="UP001299220"/>
    </source>
</evidence>
<dbReference type="EMBL" id="JAFBIT010000003">
    <property type="protein sequence ID" value="MCF2653196.1"/>
    <property type="molecule type" value="Genomic_DNA"/>
</dbReference>
<evidence type="ECO:0000313" key="3">
    <source>
        <dbReference type="EMBL" id="MCF2653196.1"/>
    </source>
</evidence>
<accession>A0ABS9CPX7</accession>
<dbReference type="InterPro" id="IPR025588">
    <property type="entry name" value="YcxB-like_C"/>
</dbReference>
<proteinExistence type="predicted"/>
<keyword evidence="4" id="KW-1185">Reference proteome</keyword>
<comment type="caution">
    <text evidence="3">The sequence shown here is derived from an EMBL/GenBank/DDBJ whole genome shotgun (WGS) entry which is preliminary data.</text>
</comment>
<sequence>MRVSKRDYRELYMCWGRKKRWIYTLLVIALSIFLILWSLAIMSLFLLICDIIYVIIGVLYYWVIWPNYIAYKRQKQDRSLLKSDICSEVFFFENAWMEVDRRTNSTSELTYDMITEVRESENLYLLFCSNSICFVFDKREFDVGNSDDFLKFIEVKAFQAKMSLRVRRNSL</sequence>
<keyword evidence="1" id="KW-1133">Transmembrane helix</keyword>
<protein>
    <submittedName>
        <fullName evidence="3">YcxB family protein</fullName>
    </submittedName>
</protein>
<feature type="transmembrane region" description="Helical" evidence="1">
    <location>
        <begin position="51"/>
        <end position="71"/>
    </location>
</feature>
<dbReference type="Proteomes" id="UP001299220">
    <property type="component" value="Unassembled WGS sequence"/>
</dbReference>
<reference evidence="3 4" key="1">
    <citation type="submission" date="2020-12" db="EMBL/GenBank/DDBJ databases">
        <title>Whole genome sequences of gut porcine anaerobes.</title>
        <authorList>
            <person name="Kubasova T."/>
            <person name="Jahodarova E."/>
            <person name="Rychlik I."/>
        </authorList>
    </citation>
    <scope>NUCLEOTIDE SEQUENCE [LARGE SCALE GENOMIC DNA]</scope>
    <source>
        <strain evidence="3 4">An867</strain>
    </source>
</reference>
<evidence type="ECO:0000256" key="1">
    <source>
        <dbReference type="SAM" id="Phobius"/>
    </source>
</evidence>
<dbReference type="Pfam" id="PF14317">
    <property type="entry name" value="YcxB"/>
    <property type="match status" value="1"/>
</dbReference>
<gene>
    <name evidence="3" type="ORF">JQM67_11350</name>
</gene>
<name>A0ABS9CPX7_9FIRM</name>
<feature type="transmembrane region" description="Helical" evidence="1">
    <location>
        <begin position="21"/>
        <end position="45"/>
    </location>
</feature>